<proteinExistence type="predicted"/>
<evidence type="ECO:0000313" key="2">
    <source>
        <dbReference type="EMBL" id="GKV37264.1"/>
    </source>
</evidence>
<name>A0AAV5LIS8_9ROSI</name>
<evidence type="ECO:0000256" key="1">
    <source>
        <dbReference type="SAM" id="MobiDB-lite"/>
    </source>
</evidence>
<protein>
    <submittedName>
        <fullName evidence="2">Uncharacterized protein</fullName>
    </submittedName>
</protein>
<accession>A0AAV5LIS8</accession>
<sequence>MEKNLPRVSRKDGNGTQEVGASSASSTGQGPPTLTWKSSRYDDAADRYGGGDPIDCSGKYCRSCTAGLIADCVAICCCPCAVVNLLTLALVKVPWKMGRRCLGLGKKKRKKLETKRKGRKSEDCGVGDRNGDPRRGGIEEGFLEILSGFDGEEEMCEVEKVWLDLYEVGQLGFGRVSFTGG</sequence>
<dbReference type="Proteomes" id="UP001054252">
    <property type="component" value="Unassembled WGS sequence"/>
</dbReference>
<reference evidence="2 3" key="1">
    <citation type="journal article" date="2021" name="Commun. Biol.">
        <title>The genome of Shorea leprosula (Dipterocarpaceae) highlights the ecological relevance of drought in aseasonal tropical rainforests.</title>
        <authorList>
            <person name="Ng K.K.S."/>
            <person name="Kobayashi M.J."/>
            <person name="Fawcett J.A."/>
            <person name="Hatakeyama M."/>
            <person name="Paape T."/>
            <person name="Ng C.H."/>
            <person name="Ang C.C."/>
            <person name="Tnah L.H."/>
            <person name="Lee C.T."/>
            <person name="Nishiyama T."/>
            <person name="Sese J."/>
            <person name="O'Brien M.J."/>
            <person name="Copetti D."/>
            <person name="Mohd Noor M.I."/>
            <person name="Ong R.C."/>
            <person name="Putra M."/>
            <person name="Sireger I.Z."/>
            <person name="Indrioko S."/>
            <person name="Kosugi Y."/>
            <person name="Izuno A."/>
            <person name="Isagi Y."/>
            <person name="Lee S.L."/>
            <person name="Shimizu K.K."/>
        </authorList>
    </citation>
    <scope>NUCLEOTIDE SEQUENCE [LARGE SCALE GENOMIC DNA]</scope>
    <source>
        <strain evidence="2">214</strain>
    </source>
</reference>
<comment type="caution">
    <text evidence="2">The sequence shown here is derived from an EMBL/GenBank/DDBJ whole genome shotgun (WGS) entry which is preliminary data.</text>
</comment>
<dbReference type="AlphaFoldDB" id="A0AAV5LIS8"/>
<organism evidence="2 3">
    <name type="scientific">Rubroshorea leprosula</name>
    <dbReference type="NCBI Taxonomy" id="152421"/>
    <lineage>
        <taxon>Eukaryota</taxon>
        <taxon>Viridiplantae</taxon>
        <taxon>Streptophyta</taxon>
        <taxon>Embryophyta</taxon>
        <taxon>Tracheophyta</taxon>
        <taxon>Spermatophyta</taxon>
        <taxon>Magnoliopsida</taxon>
        <taxon>eudicotyledons</taxon>
        <taxon>Gunneridae</taxon>
        <taxon>Pentapetalae</taxon>
        <taxon>rosids</taxon>
        <taxon>malvids</taxon>
        <taxon>Malvales</taxon>
        <taxon>Dipterocarpaceae</taxon>
        <taxon>Rubroshorea</taxon>
    </lineage>
</organism>
<gene>
    <name evidence="2" type="ORF">SLEP1_g45315</name>
</gene>
<dbReference type="EMBL" id="BPVZ01000121">
    <property type="protein sequence ID" value="GKV37264.1"/>
    <property type="molecule type" value="Genomic_DNA"/>
</dbReference>
<feature type="compositionally biased region" description="Polar residues" evidence="1">
    <location>
        <begin position="14"/>
        <end position="38"/>
    </location>
</feature>
<dbReference type="PANTHER" id="PTHR33264:SF6">
    <property type="entry name" value="OS01G0638800 PROTEIN"/>
    <property type="match status" value="1"/>
</dbReference>
<feature type="region of interest" description="Disordered" evidence="1">
    <location>
        <begin position="1"/>
        <end position="38"/>
    </location>
</feature>
<evidence type="ECO:0000313" key="3">
    <source>
        <dbReference type="Proteomes" id="UP001054252"/>
    </source>
</evidence>
<keyword evidence="3" id="KW-1185">Reference proteome</keyword>
<dbReference type="PANTHER" id="PTHR33264">
    <property type="entry name" value="EXPRESSED PROTEIN"/>
    <property type="match status" value="1"/>
</dbReference>
<feature type="compositionally biased region" description="Basic and acidic residues" evidence="1">
    <location>
        <begin position="1"/>
        <end position="13"/>
    </location>
</feature>